<keyword evidence="3 6" id="KW-0812">Transmembrane</keyword>
<dbReference type="RefSeq" id="WP_135944407.1">
    <property type="nucleotide sequence ID" value="NZ_BMEI01000002.1"/>
</dbReference>
<evidence type="ECO:0000259" key="7">
    <source>
        <dbReference type="Pfam" id="PF01478"/>
    </source>
</evidence>
<gene>
    <name evidence="8" type="ORF">E5162_07230</name>
</gene>
<evidence type="ECO:0000256" key="4">
    <source>
        <dbReference type="ARBA" id="ARBA00022989"/>
    </source>
</evidence>
<dbReference type="AlphaFoldDB" id="A0A4S2HAA8"/>
<keyword evidence="4 6" id="KW-1133">Transmembrane helix</keyword>
<feature type="domain" description="Prepilin type IV endopeptidase peptidase" evidence="7">
    <location>
        <begin position="9"/>
        <end position="112"/>
    </location>
</feature>
<comment type="subcellular location">
    <subcellularLocation>
        <location evidence="1">Cell membrane</location>
        <topology evidence="1">Multi-pass membrane protein</topology>
    </subcellularLocation>
</comment>
<feature type="transmembrane region" description="Helical" evidence="6">
    <location>
        <begin position="30"/>
        <end position="48"/>
    </location>
</feature>
<evidence type="ECO:0000313" key="8">
    <source>
        <dbReference type="EMBL" id="TGY92855.1"/>
    </source>
</evidence>
<keyword evidence="9" id="KW-1185">Reference proteome</keyword>
<dbReference type="GO" id="GO:0005886">
    <property type="term" value="C:plasma membrane"/>
    <property type="evidence" value="ECO:0007669"/>
    <property type="project" value="UniProtKB-SubCell"/>
</dbReference>
<organism evidence="8 9">
    <name type="scientific">Marinicauda pacifica</name>
    <dbReference type="NCBI Taxonomy" id="1133559"/>
    <lineage>
        <taxon>Bacteria</taxon>
        <taxon>Pseudomonadati</taxon>
        <taxon>Pseudomonadota</taxon>
        <taxon>Alphaproteobacteria</taxon>
        <taxon>Maricaulales</taxon>
        <taxon>Maricaulaceae</taxon>
        <taxon>Marinicauda</taxon>
    </lineage>
</organism>
<evidence type="ECO:0000256" key="1">
    <source>
        <dbReference type="ARBA" id="ARBA00004651"/>
    </source>
</evidence>
<protein>
    <submittedName>
        <fullName evidence="8">Pilus assembly protein CpaA</fullName>
    </submittedName>
</protein>
<dbReference type="PANTHER" id="PTHR36506:SF1">
    <property type="entry name" value="PREFLAGELLIN PEPTIDASE"/>
    <property type="match status" value="1"/>
</dbReference>
<accession>A0A4S2HAA8</accession>
<evidence type="ECO:0000313" key="9">
    <source>
        <dbReference type="Proteomes" id="UP000305451"/>
    </source>
</evidence>
<feature type="transmembrane region" description="Helical" evidence="6">
    <location>
        <begin position="96"/>
        <end position="117"/>
    </location>
</feature>
<sequence>MIATLCVSLFLVLMLTAAWTDLAGFRIPNWIPGALIVIWPVAAWAMGMGWSEAGYALLTFVIVLALAVGLWMPGFIGGGDAKLIAAVALWFAWPGVLIFVLWSVIAGGALAVLLLALRRIAPALPLQPEWVARSPLAEGAPAPYAVALAAGALIALPQTTLIAAFGL</sequence>
<evidence type="ECO:0000256" key="6">
    <source>
        <dbReference type="SAM" id="Phobius"/>
    </source>
</evidence>
<name>A0A4S2HAA8_9PROT</name>
<feature type="transmembrane region" description="Helical" evidence="6">
    <location>
        <begin position="55"/>
        <end position="76"/>
    </location>
</feature>
<dbReference type="EMBL" id="SRXV01000002">
    <property type="protein sequence ID" value="TGY92855.1"/>
    <property type="molecule type" value="Genomic_DNA"/>
</dbReference>
<dbReference type="PANTHER" id="PTHR36506">
    <property type="entry name" value="PREFLAGELLIN PEPTIDASE"/>
    <property type="match status" value="1"/>
</dbReference>
<keyword evidence="2" id="KW-1003">Cell membrane</keyword>
<evidence type="ECO:0000256" key="3">
    <source>
        <dbReference type="ARBA" id="ARBA00022692"/>
    </source>
</evidence>
<reference evidence="8 9" key="1">
    <citation type="journal article" date="2013" name="Int. J. Syst. Evol. Microbiol.">
        <title>Marinicauda pacifica gen. nov., sp. nov., a prosthecate alphaproteobacterium of the family Hyphomonadaceae isolated from deep seawater.</title>
        <authorList>
            <person name="Zhang X.Y."/>
            <person name="Li G.W."/>
            <person name="Wang C.S."/>
            <person name="Zhang Y.J."/>
            <person name="Xu X.W."/>
            <person name="Li H."/>
            <person name="Liu A."/>
            <person name="Liu C."/>
            <person name="Xie B.B."/>
            <person name="Qin Q.L."/>
            <person name="Xu Z."/>
            <person name="Chen X.L."/>
            <person name="Zhou B.C."/>
            <person name="Zhang Y.Z."/>
        </authorList>
    </citation>
    <scope>NUCLEOTIDE SEQUENCE [LARGE SCALE GENOMIC DNA]</scope>
    <source>
        <strain evidence="8 9">P-1 km-3</strain>
    </source>
</reference>
<dbReference type="OrthoDB" id="5329005at2"/>
<keyword evidence="5 6" id="KW-0472">Membrane</keyword>
<evidence type="ECO:0000256" key="5">
    <source>
        <dbReference type="ARBA" id="ARBA00023136"/>
    </source>
</evidence>
<comment type="caution">
    <text evidence="8">The sequence shown here is derived from an EMBL/GenBank/DDBJ whole genome shotgun (WGS) entry which is preliminary data.</text>
</comment>
<dbReference type="Gene3D" id="1.20.120.1220">
    <property type="match status" value="1"/>
</dbReference>
<evidence type="ECO:0000256" key="2">
    <source>
        <dbReference type="ARBA" id="ARBA00022475"/>
    </source>
</evidence>
<dbReference type="InterPro" id="IPR000045">
    <property type="entry name" value="Prepilin_IV_endopep_pep"/>
</dbReference>
<proteinExistence type="predicted"/>
<dbReference type="Proteomes" id="UP000305451">
    <property type="component" value="Unassembled WGS sequence"/>
</dbReference>
<dbReference type="Pfam" id="PF01478">
    <property type="entry name" value="Peptidase_A24"/>
    <property type="match status" value="1"/>
</dbReference>
<dbReference type="InterPro" id="IPR052218">
    <property type="entry name" value="Preflagellin_Peptidase"/>
</dbReference>
<dbReference type="GO" id="GO:0004190">
    <property type="term" value="F:aspartic-type endopeptidase activity"/>
    <property type="evidence" value="ECO:0007669"/>
    <property type="project" value="InterPro"/>
</dbReference>